<dbReference type="AlphaFoldDB" id="C9ZSQ1"/>
<dbReference type="OrthoDB" id="243549at2759"/>
<accession>C9ZSQ1</accession>
<name>C9ZSQ1_TRYB9</name>
<dbReference type="EMBL" id="FN554970">
    <property type="protein sequence ID" value="CBH12435.1"/>
    <property type="molecule type" value="Genomic_DNA"/>
</dbReference>
<reference evidence="2" key="1">
    <citation type="journal article" date="2010" name="PLoS Negl. Trop. Dis.">
        <title>The genome sequence of Trypanosoma brucei gambiense, causative agent of chronic human african trypanosomiasis.</title>
        <authorList>
            <person name="Jackson A.P."/>
            <person name="Sanders M."/>
            <person name="Berry A."/>
            <person name="McQuillan J."/>
            <person name="Aslett M.A."/>
            <person name="Quail M.A."/>
            <person name="Chukualim B."/>
            <person name="Capewell P."/>
            <person name="MacLeod A."/>
            <person name="Melville S.E."/>
            <person name="Gibson W."/>
            <person name="Barry J.D."/>
            <person name="Berriman M."/>
            <person name="Hertz-Fowler C."/>
        </authorList>
    </citation>
    <scope>NUCLEOTIDE SEQUENCE [LARGE SCALE GENOMIC DNA]</scope>
    <source>
        <strain evidence="2">MHOM/CI/86/DAL972</strain>
    </source>
</reference>
<protein>
    <submittedName>
        <fullName evidence="1">Uncharacterized protein</fullName>
    </submittedName>
</protein>
<dbReference type="GeneID" id="23862568"/>
<sequence>MTAFFTALFPYSILLWNKNYVHMRTLAYLLLRHFMASLGEFCVSVVDSVDSFQSIFTSSSFDHLLLCYEADVDAVTAADLIAFERVVKAAATEFGTRLGLHLWNCSDDAFGAARMQLGKEKGTPLLLIVYRGEIADMLHQPLANLVSGVALVCQRLASYQRGDSIAVVSSLPLSPQQPVQGDAVDTASVVGQRMTVDIARLIEMGKRLMTMGRAEYAEKIFGRALGTLDAMSSNCGSDTRLRGSTAMCLAWVSLAILVQGRCADDHLQRLRGDYEEFCVEFESDAARVCATQRMMHSLTIKWKGDICSEKRLRSILADDPHKHDHRCALVVTLFLSGDLERCLTEALKLHAFGVPFGAVALSSVRDYVGPEHPLFQLTDVPS</sequence>
<dbReference type="VEuPathDB" id="TriTrypDB:Tbg972.7.3720"/>
<dbReference type="Proteomes" id="UP000002316">
    <property type="component" value="Chromosome 7"/>
</dbReference>
<dbReference type="RefSeq" id="XP_011774716.1">
    <property type="nucleotide sequence ID" value="XM_011776414.1"/>
</dbReference>
<evidence type="ECO:0000313" key="1">
    <source>
        <dbReference type="EMBL" id="CBH12435.1"/>
    </source>
</evidence>
<evidence type="ECO:0000313" key="2">
    <source>
        <dbReference type="Proteomes" id="UP000002316"/>
    </source>
</evidence>
<dbReference type="KEGG" id="tbg:TbgDal_VII3720"/>
<proteinExistence type="predicted"/>
<gene>
    <name evidence="1" type="ORF">TbgDal_VII3720</name>
</gene>
<organism evidence="1 2">
    <name type="scientific">Trypanosoma brucei gambiense (strain MHOM/CI/86/DAL972)</name>
    <dbReference type="NCBI Taxonomy" id="679716"/>
    <lineage>
        <taxon>Eukaryota</taxon>
        <taxon>Discoba</taxon>
        <taxon>Euglenozoa</taxon>
        <taxon>Kinetoplastea</taxon>
        <taxon>Metakinetoplastina</taxon>
        <taxon>Trypanosomatida</taxon>
        <taxon>Trypanosomatidae</taxon>
        <taxon>Trypanosoma</taxon>
    </lineage>
</organism>